<dbReference type="InterPro" id="IPR014756">
    <property type="entry name" value="Ig_E-set"/>
</dbReference>
<evidence type="ECO:0000259" key="3">
    <source>
        <dbReference type="SMART" id="SM01010"/>
    </source>
</evidence>
<dbReference type="InterPro" id="IPR037256">
    <property type="entry name" value="ASC_dom_sf"/>
</dbReference>
<dbReference type="GeneID" id="28726984"/>
<feature type="compositionally biased region" description="Polar residues" evidence="2">
    <location>
        <begin position="98"/>
        <end position="126"/>
    </location>
</feature>
<dbReference type="GO" id="GO:0031588">
    <property type="term" value="C:nucleotide-activated protein kinase complex"/>
    <property type="evidence" value="ECO:0007669"/>
    <property type="project" value="TreeGrafter"/>
</dbReference>
<dbReference type="GO" id="GO:0005737">
    <property type="term" value="C:cytoplasm"/>
    <property type="evidence" value="ECO:0007669"/>
    <property type="project" value="TreeGrafter"/>
</dbReference>
<feature type="domain" description="Association with the SNF1 complex (ASC)" evidence="3">
    <location>
        <begin position="462"/>
        <end position="581"/>
    </location>
</feature>
<evidence type="ECO:0000313" key="4">
    <source>
        <dbReference type="EMBL" id="KOS12934.1"/>
    </source>
</evidence>
<keyword evidence="5" id="KW-1185">Reference proteome</keyword>
<feature type="compositionally biased region" description="Low complexity" evidence="2">
    <location>
        <begin position="253"/>
        <end position="273"/>
    </location>
</feature>
<dbReference type="SUPFAM" id="SSF160219">
    <property type="entry name" value="AMPKBI-like"/>
    <property type="match status" value="1"/>
</dbReference>
<dbReference type="PANTHER" id="PTHR10343:SF84">
    <property type="entry name" value="5'-AMP-ACTIVATED PROTEIN KINASE SUBUNIT BETA-1"/>
    <property type="match status" value="1"/>
</dbReference>
<proteinExistence type="inferred from homology"/>
<feature type="compositionally biased region" description="Polar residues" evidence="2">
    <location>
        <begin position="1"/>
        <end position="14"/>
    </location>
</feature>
<dbReference type="VEuPathDB" id="FungiDB:Malapachy_0593"/>
<gene>
    <name evidence="4" type="ORF">Malapachy_0593</name>
</gene>
<evidence type="ECO:0000313" key="5">
    <source>
        <dbReference type="Proteomes" id="UP000037751"/>
    </source>
</evidence>
<dbReference type="Pfam" id="PF04739">
    <property type="entry name" value="AMPKBI"/>
    <property type="match status" value="1"/>
</dbReference>
<dbReference type="Pfam" id="PF16561">
    <property type="entry name" value="AMPK1_CBM"/>
    <property type="match status" value="1"/>
</dbReference>
<dbReference type="SMART" id="SM01010">
    <property type="entry name" value="AMPKBI"/>
    <property type="match status" value="1"/>
</dbReference>
<dbReference type="Gene3D" id="6.20.250.60">
    <property type="match status" value="1"/>
</dbReference>
<keyword evidence="4" id="KW-0418">Kinase</keyword>
<dbReference type="Gene3D" id="2.60.40.10">
    <property type="entry name" value="Immunoglobulins"/>
    <property type="match status" value="1"/>
</dbReference>
<dbReference type="EMBL" id="LGAV01000008">
    <property type="protein sequence ID" value="KOS12934.1"/>
    <property type="molecule type" value="Genomic_DNA"/>
</dbReference>
<dbReference type="InterPro" id="IPR050827">
    <property type="entry name" value="CRP1_MDG1_kinase"/>
</dbReference>
<reference evidence="4 5" key="1">
    <citation type="submission" date="2015-07" db="EMBL/GenBank/DDBJ databases">
        <title>Draft Genome Sequence of Malassezia furfur CBS1878 and Malassezia pachydermatis CBS1879.</title>
        <authorList>
            <person name="Triana S."/>
            <person name="Ohm R."/>
            <person name="Gonzalez A."/>
            <person name="DeCock H."/>
            <person name="Restrepo S."/>
            <person name="Celis A."/>
        </authorList>
    </citation>
    <scope>NUCLEOTIDE SEQUENCE [LARGE SCALE GENOMIC DNA]</scope>
    <source>
        <strain evidence="4 5">CBS 1879</strain>
    </source>
</reference>
<evidence type="ECO:0000256" key="1">
    <source>
        <dbReference type="ARBA" id="ARBA00010926"/>
    </source>
</evidence>
<dbReference type="STRING" id="77020.A0A0M8MRM0"/>
<dbReference type="InterPro" id="IPR006828">
    <property type="entry name" value="ASC_dom"/>
</dbReference>
<comment type="similarity">
    <text evidence="1">Belongs to the 5'-AMP-activated protein kinase beta subunit family.</text>
</comment>
<keyword evidence="4" id="KW-0808">Transferase</keyword>
<dbReference type="Proteomes" id="UP000037751">
    <property type="component" value="Unassembled WGS sequence"/>
</dbReference>
<dbReference type="InterPro" id="IPR032640">
    <property type="entry name" value="AMPK1_CBM"/>
</dbReference>
<evidence type="ECO:0000256" key="2">
    <source>
        <dbReference type="SAM" id="MobiDB-lite"/>
    </source>
</evidence>
<feature type="region of interest" description="Disordered" evidence="2">
    <location>
        <begin position="203"/>
        <end position="230"/>
    </location>
</feature>
<dbReference type="OrthoDB" id="531008at2759"/>
<sequence>MGNTQSVLQDGENQAKSRKHGKNAHARDDHPVITKHRPGHLYSHSISLATPSSAENSDSEASETIFEEKTTRAHVIVAGSSYGRYGGSDMSLVEPDSATDQDSGPSLSSSDIESIYTDSGRNSPQGLSARRPPVSDIGIKTDAPHIEVAPDAPTPRAVSGPANAPHTPRAEQRGSLVVNEPSMPSHALRRSFLFNDEALMTLPEPTMERNVSDSGSEEEPRNRRSSKISALPSYLKIPTAIPRSYTSAHMAQTAANAAAAEENAPPSTSSSTELDTASQDRDSPRLVRAVTVPHLHFSSEHAVPVHEHEHDPAELHDMAHMETDHMLHSPELPLTPLNLIWRGKGQHVYVTGTFADEWRSKIPLRQIRPGTPFLCTLYLPPGTHRLKFVVDNRWRVSHDLHTATDGDGTLVNYVEIPNPCEPDDDRVRLDVHRDEAWKRAMAELRSSTANPRGEWDVLDEIPGHAEGAWTSEVPPSIEVAQEAEEQLAEQELEPEASSLLPAPPQLPRQLEKVLLNSTMANKETTINTAAAIVDDNSILPAPNHAVLNHLATGAIKNGVLAMGTVTRYKNKYVTTLLYRPVQT</sequence>
<dbReference type="InterPro" id="IPR013783">
    <property type="entry name" value="Ig-like_fold"/>
</dbReference>
<accession>A0A0M8MRM0</accession>
<dbReference type="SUPFAM" id="SSF81296">
    <property type="entry name" value="E set domains"/>
    <property type="match status" value="1"/>
</dbReference>
<dbReference type="RefSeq" id="XP_017990566.1">
    <property type="nucleotide sequence ID" value="XM_018135109.1"/>
</dbReference>
<dbReference type="GO" id="GO:0019901">
    <property type="term" value="F:protein kinase binding"/>
    <property type="evidence" value="ECO:0007669"/>
    <property type="project" value="TreeGrafter"/>
</dbReference>
<dbReference type="CDD" id="cd02859">
    <property type="entry name" value="E_set_AMPKbeta_like_N"/>
    <property type="match status" value="1"/>
</dbReference>
<dbReference type="PANTHER" id="PTHR10343">
    <property type="entry name" value="5'-AMP-ACTIVATED PROTEIN KINASE , BETA SUBUNIT"/>
    <property type="match status" value="1"/>
</dbReference>
<protein>
    <submittedName>
        <fullName evidence="4">Snf1-related kinase complex anchoring protein sip1</fullName>
    </submittedName>
</protein>
<dbReference type="GO" id="GO:0016301">
    <property type="term" value="F:kinase activity"/>
    <property type="evidence" value="ECO:0007669"/>
    <property type="project" value="UniProtKB-KW"/>
</dbReference>
<dbReference type="GO" id="GO:0007165">
    <property type="term" value="P:signal transduction"/>
    <property type="evidence" value="ECO:0007669"/>
    <property type="project" value="TreeGrafter"/>
</dbReference>
<comment type="caution">
    <text evidence="4">The sequence shown here is derived from an EMBL/GenBank/DDBJ whole genome shotgun (WGS) entry which is preliminary data.</text>
</comment>
<dbReference type="AlphaFoldDB" id="A0A0M8MRM0"/>
<name>A0A0M8MRM0_9BASI</name>
<feature type="region of interest" description="Disordered" evidence="2">
    <location>
        <begin position="1"/>
        <end position="175"/>
    </location>
</feature>
<dbReference type="GO" id="GO:0005634">
    <property type="term" value="C:nucleus"/>
    <property type="evidence" value="ECO:0007669"/>
    <property type="project" value="TreeGrafter"/>
</dbReference>
<feature type="region of interest" description="Disordered" evidence="2">
    <location>
        <begin position="252"/>
        <end position="284"/>
    </location>
</feature>
<organism evidence="4 5">
    <name type="scientific">Malassezia pachydermatis</name>
    <dbReference type="NCBI Taxonomy" id="77020"/>
    <lineage>
        <taxon>Eukaryota</taxon>
        <taxon>Fungi</taxon>
        <taxon>Dikarya</taxon>
        <taxon>Basidiomycota</taxon>
        <taxon>Ustilaginomycotina</taxon>
        <taxon>Malasseziomycetes</taxon>
        <taxon>Malasseziales</taxon>
        <taxon>Malasseziaceae</taxon>
        <taxon>Malassezia</taxon>
    </lineage>
</organism>